<gene>
    <name evidence="7" type="ordered locus">Amet_0659</name>
</gene>
<keyword evidence="8" id="KW-1185">Reference proteome</keyword>
<reference evidence="8" key="1">
    <citation type="journal article" date="2016" name="Genome Announc.">
        <title>Complete genome sequence of Alkaliphilus metalliredigens strain QYMF, an alkaliphilic and metal-reducing bacterium isolated from borax-contaminated leachate ponds.</title>
        <authorList>
            <person name="Hwang C."/>
            <person name="Copeland A."/>
            <person name="Lucas S."/>
            <person name="Lapidus A."/>
            <person name="Barry K."/>
            <person name="Detter J.C."/>
            <person name="Glavina Del Rio T."/>
            <person name="Hammon N."/>
            <person name="Israni S."/>
            <person name="Dalin E."/>
            <person name="Tice H."/>
            <person name="Pitluck S."/>
            <person name="Chertkov O."/>
            <person name="Brettin T."/>
            <person name="Bruce D."/>
            <person name="Han C."/>
            <person name="Schmutz J."/>
            <person name="Larimer F."/>
            <person name="Land M.L."/>
            <person name="Hauser L."/>
            <person name="Kyrpides N."/>
            <person name="Mikhailova N."/>
            <person name="Ye Q."/>
            <person name="Zhou J."/>
            <person name="Richardson P."/>
            <person name="Fields M.W."/>
        </authorList>
    </citation>
    <scope>NUCLEOTIDE SEQUENCE [LARGE SCALE GENOMIC DNA]</scope>
    <source>
        <strain evidence="8">QYMF</strain>
    </source>
</reference>
<dbReference type="GO" id="GO:0016020">
    <property type="term" value="C:membrane"/>
    <property type="evidence" value="ECO:0007669"/>
    <property type="project" value="InterPro"/>
</dbReference>
<dbReference type="SMART" id="SM00283">
    <property type="entry name" value="MA"/>
    <property type="match status" value="1"/>
</dbReference>
<keyword evidence="4" id="KW-0472">Membrane</keyword>
<dbReference type="Pfam" id="PF00672">
    <property type="entry name" value="HAMP"/>
    <property type="match status" value="1"/>
</dbReference>
<dbReference type="Pfam" id="PF00015">
    <property type="entry name" value="MCPsignal"/>
    <property type="match status" value="1"/>
</dbReference>
<evidence type="ECO:0000313" key="7">
    <source>
        <dbReference type="EMBL" id="ABR46884.1"/>
    </source>
</evidence>
<proteinExistence type="inferred from homology"/>
<dbReference type="SMART" id="SM00304">
    <property type="entry name" value="HAMP"/>
    <property type="match status" value="1"/>
</dbReference>
<evidence type="ECO:0000256" key="2">
    <source>
        <dbReference type="ARBA" id="ARBA00029447"/>
    </source>
</evidence>
<dbReference type="eggNOG" id="COG0840">
    <property type="taxonomic scope" value="Bacteria"/>
</dbReference>
<name>A6TL16_ALKMQ</name>
<feature type="transmembrane region" description="Helical" evidence="4">
    <location>
        <begin position="58"/>
        <end position="81"/>
    </location>
</feature>
<evidence type="ECO:0000259" key="6">
    <source>
        <dbReference type="PROSITE" id="PS50885"/>
    </source>
</evidence>
<dbReference type="PROSITE" id="PS50885">
    <property type="entry name" value="HAMP"/>
    <property type="match status" value="1"/>
</dbReference>
<dbReference type="KEGG" id="amt:Amet_0659"/>
<evidence type="ECO:0000256" key="3">
    <source>
        <dbReference type="PROSITE-ProRule" id="PRU00284"/>
    </source>
</evidence>
<keyword evidence="4" id="KW-1133">Transmembrane helix</keyword>
<keyword evidence="4" id="KW-0812">Transmembrane</keyword>
<feature type="transmembrane region" description="Helical" evidence="4">
    <location>
        <begin position="26"/>
        <end position="52"/>
    </location>
</feature>
<organism evidence="7 8">
    <name type="scientific">Alkaliphilus metalliredigens (strain QYMF)</name>
    <dbReference type="NCBI Taxonomy" id="293826"/>
    <lineage>
        <taxon>Bacteria</taxon>
        <taxon>Bacillati</taxon>
        <taxon>Bacillota</taxon>
        <taxon>Clostridia</taxon>
        <taxon>Peptostreptococcales</taxon>
        <taxon>Natronincolaceae</taxon>
        <taxon>Alkaliphilus</taxon>
    </lineage>
</organism>
<dbReference type="RefSeq" id="WP_011971792.1">
    <property type="nucleotide sequence ID" value="NC_009633.1"/>
</dbReference>
<dbReference type="EMBL" id="CP000724">
    <property type="protein sequence ID" value="ABR46884.1"/>
    <property type="molecule type" value="Genomic_DNA"/>
</dbReference>
<dbReference type="Proteomes" id="UP000001572">
    <property type="component" value="Chromosome"/>
</dbReference>
<accession>A6TL16</accession>
<dbReference type="AlphaFoldDB" id="A6TL16"/>
<dbReference type="InterPro" id="IPR003660">
    <property type="entry name" value="HAMP_dom"/>
</dbReference>
<dbReference type="PANTHER" id="PTHR32089">
    <property type="entry name" value="METHYL-ACCEPTING CHEMOTAXIS PROTEIN MCPB"/>
    <property type="match status" value="1"/>
</dbReference>
<dbReference type="STRING" id="293826.Amet_0659"/>
<dbReference type="GO" id="GO:0007165">
    <property type="term" value="P:signal transduction"/>
    <property type="evidence" value="ECO:0007669"/>
    <property type="project" value="UniProtKB-KW"/>
</dbReference>
<protein>
    <submittedName>
        <fullName evidence="7">Methyl-accepting chemotaxis sensory transducer</fullName>
    </submittedName>
</protein>
<evidence type="ECO:0000256" key="4">
    <source>
        <dbReference type="SAM" id="Phobius"/>
    </source>
</evidence>
<dbReference type="SUPFAM" id="SSF58104">
    <property type="entry name" value="Methyl-accepting chemotaxis protein (MCP) signaling domain"/>
    <property type="match status" value="1"/>
</dbReference>
<dbReference type="HOGENOM" id="CLU_000445_107_18_9"/>
<dbReference type="OrthoDB" id="9760371at2"/>
<dbReference type="PROSITE" id="PS50111">
    <property type="entry name" value="CHEMOTAXIS_TRANSDUC_2"/>
    <property type="match status" value="1"/>
</dbReference>
<comment type="similarity">
    <text evidence="2">Belongs to the methyl-accepting chemotaxis (MCP) protein family.</text>
</comment>
<keyword evidence="1 3" id="KW-0807">Transducer</keyword>
<evidence type="ECO:0000313" key="8">
    <source>
        <dbReference type="Proteomes" id="UP000001572"/>
    </source>
</evidence>
<evidence type="ECO:0000256" key="1">
    <source>
        <dbReference type="ARBA" id="ARBA00023224"/>
    </source>
</evidence>
<feature type="domain" description="Methyl-accepting transducer" evidence="5">
    <location>
        <begin position="147"/>
        <end position="391"/>
    </location>
</feature>
<dbReference type="PANTHER" id="PTHR32089:SF112">
    <property type="entry name" value="LYSOZYME-LIKE PROTEIN-RELATED"/>
    <property type="match status" value="1"/>
</dbReference>
<evidence type="ECO:0000259" key="5">
    <source>
        <dbReference type="PROSITE" id="PS50111"/>
    </source>
</evidence>
<dbReference type="InterPro" id="IPR004089">
    <property type="entry name" value="MCPsignal_dom"/>
</dbReference>
<dbReference type="Gene3D" id="1.10.287.950">
    <property type="entry name" value="Methyl-accepting chemotaxis protein"/>
    <property type="match status" value="1"/>
</dbReference>
<dbReference type="CDD" id="cd06225">
    <property type="entry name" value="HAMP"/>
    <property type="match status" value="1"/>
</dbReference>
<sequence length="441" mass="49001">MIESAKVNQEGLIEKLKSKMNIRVKLMATIVVLISIVLVIWTVFTVGFQAYLMQYFSIGMFNFVAALTSIAFGALGSRYIVHKFLKKPLDELNEFANRLTNNDFTARVELQSNDEFQSLAESLNYAIDHSRLILKDSAEYSKELNASGEKLSSMSNKIADQIRSANSRVQNIVKGMEENNASIEEVTASTHEVVEKTRVFVRKAQAGHQFTKEISQRANQLSNNAEESAEITKKMYEEKQRDIGHALEKGQVILEINKMSSDVSSIAQQINLLALNATIEAARAGEHGRGFAVVAEEIRKLAEQSQNTAAGIQGVTADVESSFRSISQSTEDAMGFILEKISEDYELLKQTSKQYTEDANMMNQLVQDFSNNSEDTLVAFENINQAVEAVATTVEDGFLSSHEISQDIAQVSVATDEVTMIASSQRELGESLKKMTEKFKV</sequence>
<feature type="domain" description="HAMP" evidence="6">
    <location>
        <begin position="83"/>
        <end position="135"/>
    </location>
</feature>